<dbReference type="InterPro" id="IPR024077">
    <property type="entry name" value="Neurolysin/TOP_dom2"/>
</dbReference>
<organism evidence="9 10">
    <name type="scientific">Leptospira interrogans serovar Pomona</name>
    <dbReference type="NCBI Taxonomy" id="44276"/>
    <lineage>
        <taxon>Bacteria</taxon>
        <taxon>Pseudomonadati</taxon>
        <taxon>Spirochaetota</taxon>
        <taxon>Spirochaetia</taxon>
        <taxon>Leptospirales</taxon>
        <taxon>Leptospiraceae</taxon>
        <taxon>Leptospira</taxon>
    </lineage>
</organism>
<dbReference type="PANTHER" id="PTHR43660">
    <property type="entry name" value="DIPEPTIDYL CARBOXYPEPTIDASE"/>
    <property type="match status" value="1"/>
</dbReference>
<dbReference type="GO" id="GO:0046872">
    <property type="term" value="F:metal ion binding"/>
    <property type="evidence" value="ECO:0007669"/>
    <property type="project" value="UniProtKB-UniRule"/>
</dbReference>
<comment type="caution">
    <text evidence="9">The sequence shown here is derived from an EMBL/GenBank/DDBJ whole genome shotgun (WGS) entry which is preliminary data.</text>
</comment>
<evidence type="ECO:0000313" key="9">
    <source>
        <dbReference type="EMBL" id="MBE8432623.1"/>
    </source>
</evidence>
<keyword evidence="5 7" id="KW-0862">Zinc</keyword>
<evidence type="ECO:0000256" key="5">
    <source>
        <dbReference type="ARBA" id="ARBA00022833"/>
    </source>
</evidence>
<proteinExistence type="inferred from homology"/>
<dbReference type="GO" id="GO:0005829">
    <property type="term" value="C:cytosol"/>
    <property type="evidence" value="ECO:0007669"/>
    <property type="project" value="TreeGrafter"/>
</dbReference>
<feature type="non-terminal residue" evidence="9">
    <location>
        <position position="1"/>
    </location>
</feature>
<protein>
    <submittedName>
        <fullName evidence="9">M3 family peptidase</fullName>
    </submittedName>
</protein>
<dbReference type="GO" id="GO:0004222">
    <property type="term" value="F:metalloendopeptidase activity"/>
    <property type="evidence" value="ECO:0007669"/>
    <property type="project" value="InterPro"/>
</dbReference>
<feature type="non-terminal residue" evidence="9">
    <location>
        <position position="151"/>
    </location>
</feature>
<dbReference type="InterPro" id="IPR001567">
    <property type="entry name" value="Pept_M3A_M3B_dom"/>
</dbReference>
<gene>
    <name evidence="9" type="ORF">IQB77_23420</name>
</gene>
<dbReference type="Gene3D" id="1.10.1370.10">
    <property type="entry name" value="Neurolysin, domain 3"/>
    <property type="match status" value="1"/>
</dbReference>
<evidence type="ECO:0000256" key="7">
    <source>
        <dbReference type="RuleBase" id="RU003435"/>
    </source>
</evidence>
<dbReference type="InterPro" id="IPR045090">
    <property type="entry name" value="Pept_M3A_M3B"/>
</dbReference>
<evidence type="ECO:0000256" key="4">
    <source>
        <dbReference type="ARBA" id="ARBA00022801"/>
    </source>
</evidence>
<feature type="domain" description="Peptidase M3A/M3B catalytic" evidence="8">
    <location>
        <begin position="1"/>
        <end position="149"/>
    </location>
</feature>
<dbReference type="SUPFAM" id="SSF55486">
    <property type="entry name" value="Metalloproteases ('zincins'), catalytic domain"/>
    <property type="match status" value="1"/>
</dbReference>
<keyword evidence="3 7" id="KW-0479">Metal-binding</keyword>
<evidence type="ECO:0000256" key="6">
    <source>
        <dbReference type="ARBA" id="ARBA00023049"/>
    </source>
</evidence>
<name>A0AA40WGM4_LEPIR</name>
<dbReference type="AlphaFoldDB" id="A0AA40WGM4"/>
<comment type="cofactor">
    <cofactor evidence="7">
        <name>Zn(2+)</name>
        <dbReference type="ChEBI" id="CHEBI:29105"/>
    </cofactor>
    <text evidence="7">Binds 1 zinc ion.</text>
</comment>
<keyword evidence="6 7" id="KW-0482">Metalloprotease</keyword>
<evidence type="ECO:0000256" key="2">
    <source>
        <dbReference type="ARBA" id="ARBA00022670"/>
    </source>
</evidence>
<evidence type="ECO:0000256" key="3">
    <source>
        <dbReference type="ARBA" id="ARBA00022723"/>
    </source>
</evidence>
<dbReference type="RefSeq" id="WP_228007713.1">
    <property type="nucleotide sequence ID" value="NZ_JADDXF010000869.1"/>
</dbReference>
<accession>A0AA40WGM4</accession>
<dbReference type="PANTHER" id="PTHR43660:SF1">
    <property type="entry name" value="DIPEPTIDYL CARBOXYPEPTIDASE"/>
    <property type="match status" value="1"/>
</dbReference>
<dbReference type="Proteomes" id="UP000644282">
    <property type="component" value="Unassembled WGS sequence"/>
</dbReference>
<reference evidence="9" key="1">
    <citation type="submission" date="2020-10" db="EMBL/GenBank/DDBJ databases">
        <title>New Zealand Leptospira genomics.</title>
        <authorList>
            <person name="Wilkinson D.A."/>
            <person name="Nisa S."/>
            <person name="Moinet M."/>
            <person name="Benschop J."/>
        </authorList>
    </citation>
    <scope>NUCLEOTIDE SEQUENCE</scope>
    <source>
        <strain evidence="9">ESR8</strain>
    </source>
</reference>
<dbReference type="GO" id="GO:0004180">
    <property type="term" value="F:carboxypeptidase activity"/>
    <property type="evidence" value="ECO:0007669"/>
    <property type="project" value="TreeGrafter"/>
</dbReference>
<dbReference type="GO" id="GO:0006508">
    <property type="term" value="P:proteolysis"/>
    <property type="evidence" value="ECO:0007669"/>
    <property type="project" value="UniProtKB-KW"/>
</dbReference>
<keyword evidence="2 7" id="KW-0645">Protease</keyword>
<evidence type="ECO:0000259" key="8">
    <source>
        <dbReference type="Pfam" id="PF01432"/>
    </source>
</evidence>
<evidence type="ECO:0000313" key="10">
    <source>
        <dbReference type="Proteomes" id="UP000644282"/>
    </source>
</evidence>
<dbReference type="Pfam" id="PF01432">
    <property type="entry name" value="Peptidase_M3"/>
    <property type="match status" value="1"/>
</dbReference>
<dbReference type="EMBL" id="JADDXF010000869">
    <property type="protein sequence ID" value="MBE8432623.1"/>
    <property type="molecule type" value="Genomic_DNA"/>
</dbReference>
<comment type="similarity">
    <text evidence="1 7">Belongs to the peptidase M3 family.</text>
</comment>
<sequence length="151" mass="17180">KTGETIPDSMIVKLKETKNFLSAMGIVRQLEFSLFDILIHEKNYTEEEAHSILQNVRKEVAVVIPPEYNRFQNGFSHIFSGGYAAGYYSYKWAEVMSADAFFAFVDKGFFDPELCNAYFTEILEKGGSENAMILFKRLLGRDPEVGSLLKL</sequence>
<evidence type="ECO:0000256" key="1">
    <source>
        <dbReference type="ARBA" id="ARBA00006040"/>
    </source>
</evidence>
<keyword evidence="4 7" id="KW-0378">Hydrolase</keyword>